<keyword evidence="3" id="KW-0902">Two-component regulatory system</keyword>
<dbReference type="Proteomes" id="UP000028542">
    <property type="component" value="Unassembled WGS sequence"/>
</dbReference>
<keyword evidence="4" id="KW-0805">Transcription regulation</keyword>
<keyword evidence="13" id="KW-1185">Reference proteome</keyword>
<dbReference type="Pfam" id="PF00072">
    <property type="entry name" value="Response_reg"/>
    <property type="match status" value="1"/>
</dbReference>
<evidence type="ECO:0000256" key="1">
    <source>
        <dbReference type="ARBA" id="ARBA00018672"/>
    </source>
</evidence>
<gene>
    <name evidence="12" type="ORF">IO99_05835</name>
</gene>
<dbReference type="GO" id="GO:0000976">
    <property type="term" value="F:transcription cis-regulatory region binding"/>
    <property type="evidence" value="ECO:0007669"/>
    <property type="project" value="TreeGrafter"/>
</dbReference>
<dbReference type="STRING" id="318464.IO99_05835"/>
<dbReference type="SMART" id="SM00862">
    <property type="entry name" value="Trans_reg_C"/>
    <property type="match status" value="1"/>
</dbReference>
<name>A0A084JEF3_9CLOT</name>
<organism evidence="12 13">
    <name type="scientific">Clostridium sulfidigenes</name>
    <dbReference type="NCBI Taxonomy" id="318464"/>
    <lineage>
        <taxon>Bacteria</taxon>
        <taxon>Bacillati</taxon>
        <taxon>Bacillota</taxon>
        <taxon>Clostridia</taxon>
        <taxon>Eubacteriales</taxon>
        <taxon>Clostridiaceae</taxon>
        <taxon>Clostridium</taxon>
    </lineage>
</organism>
<dbReference type="InterPro" id="IPR001867">
    <property type="entry name" value="OmpR/PhoB-type_DNA-bd"/>
</dbReference>
<keyword evidence="6" id="KW-0804">Transcription</keyword>
<dbReference type="SUPFAM" id="SSF52172">
    <property type="entry name" value="CheY-like"/>
    <property type="match status" value="1"/>
</dbReference>
<dbReference type="InterPro" id="IPR036388">
    <property type="entry name" value="WH-like_DNA-bd_sf"/>
</dbReference>
<dbReference type="SMART" id="SM00448">
    <property type="entry name" value="REC"/>
    <property type="match status" value="1"/>
</dbReference>
<sequence>MHDKILVIEDDNDLGNLIKDYLEIDGFQVLIANDGLKGVELANDPMIKLIILDIMLPLLDGVEVCKRIRTISKMPILMLSAKSGEMDKILTLGVGADDYMTKPFSPMELVARVKAHIRRYTSFSSDTLSDVKQFGDLIVDSKAYKALLNNKEIPLTSKEFQILDFFTSNPSQVFSKSQVYESVWGYSEYMDENTIAVYVKRLREKLGEYGEKSIKTIWGVGYKWEIIE</sequence>
<evidence type="ECO:0000256" key="5">
    <source>
        <dbReference type="ARBA" id="ARBA00023125"/>
    </source>
</evidence>
<comment type="function">
    <text evidence="7">May play the central regulatory role in sporulation. It may be an element of the effector pathway responsible for the activation of sporulation genes in response to nutritional stress. Spo0A may act in concert with spo0H (a sigma factor) to control the expression of some genes that are critical to the sporulation process.</text>
</comment>
<evidence type="ECO:0000259" key="10">
    <source>
        <dbReference type="PROSITE" id="PS50110"/>
    </source>
</evidence>
<comment type="caution">
    <text evidence="12">The sequence shown here is derived from an EMBL/GenBank/DDBJ whole genome shotgun (WGS) entry which is preliminary data.</text>
</comment>
<proteinExistence type="predicted"/>
<feature type="DNA-binding region" description="OmpR/PhoB-type" evidence="9">
    <location>
        <begin position="129"/>
        <end position="226"/>
    </location>
</feature>
<evidence type="ECO:0000256" key="3">
    <source>
        <dbReference type="ARBA" id="ARBA00023012"/>
    </source>
</evidence>
<dbReference type="PANTHER" id="PTHR48111">
    <property type="entry name" value="REGULATOR OF RPOS"/>
    <property type="match status" value="1"/>
</dbReference>
<evidence type="ECO:0000256" key="9">
    <source>
        <dbReference type="PROSITE-ProRule" id="PRU01091"/>
    </source>
</evidence>
<feature type="modified residue" description="4-aspartylphosphate" evidence="8">
    <location>
        <position position="53"/>
    </location>
</feature>
<protein>
    <recommendedName>
        <fullName evidence="1">Stage 0 sporulation protein A homolog</fullName>
    </recommendedName>
</protein>
<dbReference type="SUPFAM" id="SSF46894">
    <property type="entry name" value="C-terminal effector domain of the bipartite response regulators"/>
    <property type="match status" value="1"/>
</dbReference>
<dbReference type="GO" id="GO:0000156">
    <property type="term" value="F:phosphorelay response regulator activity"/>
    <property type="evidence" value="ECO:0007669"/>
    <property type="project" value="TreeGrafter"/>
</dbReference>
<evidence type="ECO:0000256" key="6">
    <source>
        <dbReference type="ARBA" id="ARBA00023163"/>
    </source>
</evidence>
<dbReference type="PROSITE" id="PS51755">
    <property type="entry name" value="OMPR_PHOB"/>
    <property type="match status" value="1"/>
</dbReference>
<keyword evidence="2 8" id="KW-0597">Phosphoprotein</keyword>
<dbReference type="Pfam" id="PF00486">
    <property type="entry name" value="Trans_reg_C"/>
    <property type="match status" value="1"/>
</dbReference>
<dbReference type="CDD" id="cd00383">
    <property type="entry name" value="trans_reg_C"/>
    <property type="match status" value="1"/>
</dbReference>
<evidence type="ECO:0000256" key="4">
    <source>
        <dbReference type="ARBA" id="ARBA00023015"/>
    </source>
</evidence>
<dbReference type="AlphaFoldDB" id="A0A084JEF3"/>
<dbReference type="eggNOG" id="COG0745">
    <property type="taxonomic scope" value="Bacteria"/>
</dbReference>
<evidence type="ECO:0000256" key="8">
    <source>
        <dbReference type="PROSITE-ProRule" id="PRU00169"/>
    </source>
</evidence>
<dbReference type="Gene3D" id="1.10.10.10">
    <property type="entry name" value="Winged helix-like DNA-binding domain superfamily/Winged helix DNA-binding domain"/>
    <property type="match status" value="1"/>
</dbReference>
<dbReference type="PANTHER" id="PTHR48111:SF2">
    <property type="entry name" value="RESPONSE REGULATOR SAER"/>
    <property type="match status" value="1"/>
</dbReference>
<dbReference type="FunFam" id="3.40.50.2300:FF:000001">
    <property type="entry name" value="DNA-binding response regulator PhoB"/>
    <property type="match status" value="1"/>
</dbReference>
<keyword evidence="5 9" id="KW-0238">DNA-binding</keyword>
<dbReference type="Gene3D" id="3.40.50.2300">
    <property type="match status" value="1"/>
</dbReference>
<dbReference type="Gene3D" id="6.10.250.690">
    <property type="match status" value="1"/>
</dbReference>
<dbReference type="PROSITE" id="PS50110">
    <property type="entry name" value="RESPONSE_REGULATORY"/>
    <property type="match status" value="1"/>
</dbReference>
<dbReference type="InterPro" id="IPR039420">
    <property type="entry name" value="WalR-like"/>
</dbReference>
<dbReference type="GO" id="GO:0032993">
    <property type="term" value="C:protein-DNA complex"/>
    <property type="evidence" value="ECO:0007669"/>
    <property type="project" value="TreeGrafter"/>
</dbReference>
<dbReference type="InterPro" id="IPR011006">
    <property type="entry name" value="CheY-like_superfamily"/>
</dbReference>
<feature type="domain" description="Response regulatory" evidence="10">
    <location>
        <begin position="4"/>
        <end position="117"/>
    </location>
</feature>
<evidence type="ECO:0000259" key="11">
    <source>
        <dbReference type="PROSITE" id="PS51755"/>
    </source>
</evidence>
<accession>A0A084JEF3</accession>
<evidence type="ECO:0000256" key="2">
    <source>
        <dbReference type="ARBA" id="ARBA00022553"/>
    </source>
</evidence>
<dbReference type="InterPro" id="IPR016032">
    <property type="entry name" value="Sig_transdc_resp-reg_C-effctor"/>
</dbReference>
<dbReference type="RefSeq" id="WP_035131238.1">
    <property type="nucleotide sequence ID" value="NZ_JBQHQR010000002.1"/>
</dbReference>
<evidence type="ECO:0000256" key="7">
    <source>
        <dbReference type="ARBA" id="ARBA00024867"/>
    </source>
</evidence>
<evidence type="ECO:0000313" key="12">
    <source>
        <dbReference type="EMBL" id="KEZ87337.1"/>
    </source>
</evidence>
<dbReference type="GO" id="GO:0005829">
    <property type="term" value="C:cytosol"/>
    <property type="evidence" value="ECO:0007669"/>
    <property type="project" value="TreeGrafter"/>
</dbReference>
<dbReference type="FunFam" id="1.10.10.10:FF:000018">
    <property type="entry name" value="DNA-binding response regulator ResD"/>
    <property type="match status" value="1"/>
</dbReference>
<dbReference type="EMBL" id="JPMD01000013">
    <property type="protein sequence ID" value="KEZ87337.1"/>
    <property type="molecule type" value="Genomic_DNA"/>
</dbReference>
<feature type="domain" description="OmpR/PhoB-type" evidence="11">
    <location>
        <begin position="129"/>
        <end position="226"/>
    </location>
</feature>
<dbReference type="InterPro" id="IPR001789">
    <property type="entry name" value="Sig_transdc_resp-reg_receiver"/>
</dbReference>
<dbReference type="GO" id="GO:0006355">
    <property type="term" value="P:regulation of DNA-templated transcription"/>
    <property type="evidence" value="ECO:0007669"/>
    <property type="project" value="InterPro"/>
</dbReference>
<evidence type="ECO:0000313" key="13">
    <source>
        <dbReference type="Proteomes" id="UP000028542"/>
    </source>
</evidence>
<reference evidence="12 13" key="1">
    <citation type="submission" date="2014-07" db="EMBL/GenBank/DDBJ databases">
        <title>Draft genome of Clostridium sulfidigenes 113A isolated from sediments associated with methane hydrate from Krishna Godavari basin.</title>
        <authorList>
            <person name="Honkalas V.S."/>
            <person name="Dabir A.P."/>
            <person name="Arora P."/>
            <person name="Dhakephalkar P.K."/>
        </authorList>
    </citation>
    <scope>NUCLEOTIDE SEQUENCE [LARGE SCALE GENOMIC DNA]</scope>
    <source>
        <strain evidence="12 13">113A</strain>
    </source>
</reference>